<dbReference type="AlphaFoldDB" id="A0A915JDC3"/>
<evidence type="ECO:0000313" key="3">
    <source>
        <dbReference type="WBParaSite" id="nRc.2.0.1.t24167-RA"/>
    </source>
</evidence>
<keyword evidence="2" id="KW-1185">Reference proteome</keyword>
<feature type="region of interest" description="Disordered" evidence="1">
    <location>
        <begin position="69"/>
        <end position="100"/>
    </location>
</feature>
<dbReference type="WBParaSite" id="nRc.2.0.1.t24167-RA">
    <property type="protein sequence ID" value="nRc.2.0.1.t24167-RA"/>
    <property type="gene ID" value="nRc.2.0.1.g24167"/>
</dbReference>
<dbReference type="Proteomes" id="UP000887565">
    <property type="component" value="Unplaced"/>
</dbReference>
<accession>A0A915JDC3</accession>
<name>A0A915JDC3_ROMCU</name>
<evidence type="ECO:0000313" key="2">
    <source>
        <dbReference type="Proteomes" id="UP000887565"/>
    </source>
</evidence>
<evidence type="ECO:0000256" key="1">
    <source>
        <dbReference type="SAM" id="MobiDB-lite"/>
    </source>
</evidence>
<sequence length="128" mass="14537">MSKNQRGKIEYWVLFHFPSEIFNLGRDPPQRYYLNRPTKFDFYAKLYNDNNVAEYECVGEMSNSKGGFSASSANAVGARTTRRTTTTTTTTIRPEQTVESSPEITVEELVAARKCVTLVRELIPNPYG</sequence>
<reference evidence="3" key="1">
    <citation type="submission" date="2022-11" db="UniProtKB">
        <authorList>
            <consortium name="WormBaseParasite"/>
        </authorList>
    </citation>
    <scope>IDENTIFICATION</scope>
</reference>
<organism evidence="2 3">
    <name type="scientific">Romanomermis culicivorax</name>
    <name type="common">Nematode worm</name>
    <dbReference type="NCBI Taxonomy" id="13658"/>
    <lineage>
        <taxon>Eukaryota</taxon>
        <taxon>Metazoa</taxon>
        <taxon>Ecdysozoa</taxon>
        <taxon>Nematoda</taxon>
        <taxon>Enoplea</taxon>
        <taxon>Dorylaimia</taxon>
        <taxon>Mermithida</taxon>
        <taxon>Mermithoidea</taxon>
        <taxon>Mermithidae</taxon>
        <taxon>Romanomermis</taxon>
    </lineage>
</organism>
<protein>
    <submittedName>
        <fullName evidence="3">Uncharacterized protein</fullName>
    </submittedName>
</protein>
<proteinExistence type="predicted"/>